<feature type="region of interest" description="Disordered" evidence="2">
    <location>
        <begin position="1"/>
        <end position="343"/>
    </location>
</feature>
<dbReference type="OrthoDB" id="5576775at2759"/>
<proteinExistence type="predicted"/>
<evidence type="ECO:0000313" key="5">
    <source>
        <dbReference type="EMBL" id="OCB91459.1"/>
    </source>
</evidence>
<feature type="region of interest" description="Disordered" evidence="2">
    <location>
        <begin position="638"/>
        <end position="703"/>
    </location>
</feature>
<feature type="compositionally biased region" description="Low complexity" evidence="2">
    <location>
        <begin position="159"/>
        <end position="174"/>
    </location>
</feature>
<evidence type="ECO:0000256" key="2">
    <source>
        <dbReference type="SAM" id="MobiDB-lite"/>
    </source>
</evidence>
<feature type="compositionally biased region" description="Acidic residues" evidence="2">
    <location>
        <begin position="1"/>
        <end position="12"/>
    </location>
</feature>
<protein>
    <recommendedName>
        <fullName evidence="7">Ubinuclein middle domain-containing protein</fullName>
    </recommendedName>
</protein>
<dbReference type="InterPro" id="IPR026947">
    <property type="entry name" value="UBN_middle_dom"/>
</dbReference>
<evidence type="ECO:0000313" key="6">
    <source>
        <dbReference type="Proteomes" id="UP000757232"/>
    </source>
</evidence>
<feature type="domain" description="Hpc2-related" evidence="3">
    <location>
        <begin position="333"/>
        <end position="372"/>
    </location>
</feature>
<dbReference type="Pfam" id="PF08729">
    <property type="entry name" value="HUN"/>
    <property type="match status" value="1"/>
</dbReference>
<dbReference type="EMBL" id="LNZH02000086">
    <property type="protein sequence ID" value="OCB91459.1"/>
    <property type="molecule type" value="Genomic_DNA"/>
</dbReference>
<dbReference type="InterPro" id="IPR014840">
    <property type="entry name" value="HRD"/>
</dbReference>
<comment type="caution">
    <text evidence="5">The sequence shown here is derived from an EMBL/GenBank/DDBJ whole genome shotgun (WGS) entry which is preliminary data.</text>
</comment>
<feature type="compositionally biased region" description="Basic residues" evidence="2">
    <location>
        <begin position="288"/>
        <end position="300"/>
    </location>
</feature>
<dbReference type="Pfam" id="PF14075">
    <property type="entry name" value="UBN_AB"/>
    <property type="match status" value="1"/>
</dbReference>
<gene>
    <name evidence="5" type="ORF">A7U60_g1273</name>
</gene>
<sequence>MTEVYDITDDDVVLAKPPRAKSSKNGGETTERTSTRTTTKGGATQAGASKSPLSPRKNSHANSRNSPPLQDVHMGTPEQEVVPATSSSPRSTSPAPADGQDIKMQETTTPGPPEEMIMENGGSVAKKQKEITPLPNLDTSDPDPDAVPATLDQDQKKPASSGVSSSDAPSTSSANVNGHAKPLPSSRAPSVNGVSADEKSKKPASTSVKPKSKRRSPSPQPLPSRPRMQTIRLDIPLGGPERYEVDILQLSKETGQRPTTPPPTKRDDESSESEGERPDAGGPSTRSGKGKGRGKAGRKNHAADEGERPDAGGPSTRSGKGKGRGKAGRKNHAAEYYDLEDPFIDDSELALDERTYFAQTKQQGFYVSSGEVALMKDKSHKDSQEHDGVGSSPKKPKSRKFIVPTITPLAGSQAVNAAVASTAGLSTGSAPPPSHSSKSPMDPFNSHPLIVPGTRESPITLSDTEEAKASISAMQPTSITTNGTATVNSHATVDSAGALKRKASETSSTGKKKRKTVEIESFHPELQAALYELKDAISRESFEQKGKFPPSLKPILARTALKAIHVGEYNDNFFALMPKLFIYNKYTMTKLIKRTVYADHQKLLLARQDELVEELRQIAMEGFEKAKEEHEKIVQAWERRQEKSKAGATSTEGTPNMNGIPLPPSQADGGADSSMEVDGTPGPGKDKEKDGPSHSSQHMPVQRYRLTERMRNIIWELVVLSNESVRIENEKNALENSTVQVSEQGTRKVLYQKIVAAFPDGWMSSGQISREVSVMKKRYEAQQLEGVS</sequence>
<evidence type="ECO:0000259" key="3">
    <source>
        <dbReference type="Pfam" id="PF08729"/>
    </source>
</evidence>
<evidence type="ECO:0008006" key="7">
    <source>
        <dbReference type="Google" id="ProtNLM"/>
    </source>
</evidence>
<accession>A0A9Q5NET8</accession>
<feature type="region of interest" description="Disordered" evidence="2">
    <location>
        <begin position="376"/>
        <end position="407"/>
    </location>
</feature>
<evidence type="ECO:0000256" key="1">
    <source>
        <dbReference type="ARBA" id="ARBA00022553"/>
    </source>
</evidence>
<feature type="region of interest" description="Disordered" evidence="2">
    <location>
        <begin position="423"/>
        <end position="456"/>
    </location>
</feature>
<keyword evidence="6" id="KW-1185">Reference proteome</keyword>
<feature type="compositionally biased region" description="Low complexity" evidence="2">
    <location>
        <begin position="35"/>
        <end position="51"/>
    </location>
</feature>
<feature type="compositionally biased region" description="Basic and acidic residues" evidence="2">
    <location>
        <begin position="376"/>
        <end position="388"/>
    </location>
</feature>
<organism evidence="5 6">
    <name type="scientific">Sanghuangporus baumii</name>
    <name type="common">Phellinus baumii</name>
    <dbReference type="NCBI Taxonomy" id="108892"/>
    <lineage>
        <taxon>Eukaryota</taxon>
        <taxon>Fungi</taxon>
        <taxon>Dikarya</taxon>
        <taxon>Basidiomycota</taxon>
        <taxon>Agaricomycotina</taxon>
        <taxon>Agaricomycetes</taxon>
        <taxon>Hymenochaetales</taxon>
        <taxon>Hymenochaetaceae</taxon>
        <taxon>Sanghuangporus</taxon>
    </lineage>
</organism>
<feature type="compositionally biased region" description="Polar residues" evidence="2">
    <location>
        <begin position="647"/>
        <end position="657"/>
    </location>
</feature>
<evidence type="ECO:0000259" key="4">
    <source>
        <dbReference type="Pfam" id="PF14075"/>
    </source>
</evidence>
<keyword evidence="1" id="KW-0597">Phosphoprotein</keyword>
<feature type="compositionally biased region" description="Basic residues" evidence="2">
    <location>
        <begin position="319"/>
        <end position="331"/>
    </location>
</feature>
<feature type="region of interest" description="Disordered" evidence="2">
    <location>
        <begin position="497"/>
        <end position="517"/>
    </location>
</feature>
<feature type="compositionally biased region" description="Basic and acidic residues" evidence="2">
    <location>
        <begin position="301"/>
        <end position="310"/>
    </location>
</feature>
<feature type="compositionally biased region" description="Low complexity" evidence="2">
    <location>
        <begin position="83"/>
        <end position="97"/>
    </location>
</feature>
<dbReference type="AlphaFoldDB" id="A0A9Q5NET8"/>
<dbReference type="Proteomes" id="UP000757232">
    <property type="component" value="Unassembled WGS sequence"/>
</dbReference>
<name>A0A9Q5NET8_SANBA</name>
<feature type="compositionally biased region" description="Basic and acidic residues" evidence="2">
    <location>
        <begin position="264"/>
        <end position="279"/>
    </location>
</feature>
<feature type="domain" description="Ubinuclein middle" evidence="4">
    <location>
        <begin position="520"/>
        <end position="770"/>
    </location>
</feature>
<reference evidence="5" key="1">
    <citation type="submission" date="2016-06" db="EMBL/GenBank/DDBJ databases">
        <title>Draft Genome sequence of the fungus Inonotus baumii.</title>
        <authorList>
            <person name="Zhu H."/>
            <person name="Lin W."/>
        </authorList>
    </citation>
    <scope>NUCLEOTIDE SEQUENCE</scope>
    <source>
        <strain evidence="5">821</strain>
    </source>
</reference>